<keyword evidence="8 11" id="KW-0238">DNA-binding</keyword>
<feature type="domain" description="Core-binding (CB)" evidence="13">
    <location>
        <begin position="1"/>
        <end position="91"/>
    </location>
</feature>
<evidence type="ECO:0000256" key="7">
    <source>
        <dbReference type="ARBA" id="ARBA00022908"/>
    </source>
</evidence>
<dbReference type="InterPro" id="IPR011932">
    <property type="entry name" value="Recomb_XerD"/>
</dbReference>
<dbReference type="InterPro" id="IPR004107">
    <property type="entry name" value="Integrase_SAM-like_N"/>
</dbReference>
<evidence type="ECO:0000259" key="12">
    <source>
        <dbReference type="PROSITE" id="PS51898"/>
    </source>
</evidence>
<dbReference type="GO" id="GO:0051301">
    <property type="term" value="P:cell division"/>
    <property type="evidence" value="ECO:0007669"/>
    <property type="project" value="UniProtKB-KW"/>
</dbReference>
<dbReference type="InterPro" id="IPR002104">
    <property type="entry name" value="Integrase_catalytic"/>
</dbReference>
<dbReference type="InterPro" id="IPR023009">
    <property type="entry name" value="Tyrosine_recombinase_XerC/XerD"/>
</dbReference>
<dbReference type="GO" id="GO:0007059">
    <property type="term" value="P:chromosome segregation"/>
    <property type="evidence" value="ECO:0007669"/>
    <property type="project" value="UniProtKB-UniRule"/>
</dbReference>
<keyword evidence="6 11" id="KW-0159">Chromosome partition</keyword>
<keyword evidence="10 11" id="KW-0131">Cell cycle</keyword>
<dbReference type="Proteomes" id="UP000252586">
    <property type="component" value="Unassembled WGS sequence"/>
</dbReference>
<reference evidence="14 15" key="1">
    <citation type="submission" date="2018-06" db="EMBL/GenBank/DDBJ databases">
        <title>Genomic Encyclopedia of Type Strains, Phase IV (KMG-IV): sequencing the most valuable type-strain genomes for metagenomic binning, comparative biology and taxonomic classification.</title>
        <authorList>
            <person name="Goeker M."/>
        </authorList>
    </citation>
    <scope>NUCLEOTIDE SEQUENCE [LARGE SCALE GENOMIC DNA]</scope>
    <source>
        <strain evidence="14 15">DSM 44599</strain>
    </source>
</reference>
<dbReference type="NCBIfam" id="TIGR02225">
    <property type="entry name" value="recomb_XerD"/>
    <property type="match status" value="1"/>
</dbReference>
<comment type="subcellular location">
    <subcellularLocation>
        <location evidence="1 11">Cytoplasm</location>
    </subcellularLocation>
</comment>
<evidence type="ECO:0000313" key="14">
    <source>
        <dbReference type="EMBL" id="RBO82929.1"/>
    </source>
</evidence>
<dbReference type="CDD" id="cd00798">
    <property type="entry name" value="INT_XerDC_C"/>
    <property type="match status" value="1"/>
</dbReference>
<feature type="active site" evidence="11">
    <location>
        <position position="261"/>
    </location>
</feature>
<dbReference type="InterPro" id="IPR044068">
    <property type="entry name" value="CB"/>
</dbReference>
<comment type="function">
    <text evidence="11">Site-specific tyrosine recombinase, which acts by catalyzing the cutting and rejoining of the recombining DNA molecules. The XerC-XerD complex is essential to convert dimers of the bacterial chromosome into monomers to permit their segregation at cell division. It also contributes to the segregational stability of plasmids.</text>
</comment>
<evidence type="ECO:0000256" key="8">
    <source>
        <dbReference type="ARBA" id="ARBA00023125"/>
    </source>
</evidence>
<dbReference type="OrthoDB" id="9801717at2"/>
<dbReference type="STRING" id="1210090.GCA_001613185_04821"/>
<feature type="active site" evidence="11">
    <location>
        <position position="264"/>
    </location>
</feature>
<keyword evidence="9 11" id="KW-0233">DNA recombination</keyword>
<dbReference type="GO" id="GO:0006313">
    <property type="term" value="P:DNA transposition"/>
    <property type="evidence" value="ECO:0007669"/>
    <property type="project" value="UniProtKB-UniRule"/>
</dbReference>
<evidence type="ECO:0000259" key="13">
    <source>
        <dbReference type="PROSITE" id="PS51900"/>
    </source>
</evidence>
<dbReference type="GO" id="GO:0009037">
    <property type="term" value="F:tyrosine-based site-specific recombinase activity"/>
    <property type="evidence" value="ECO:0007669"/>
    <property type="project" value="UniProtKB-UniRule"/>
</dbReference>
<evidence type="ECO:0000313" key="15">
    <source>
        <dbReference type="Proteomes" id="UP000252586"/>
    </source>
</evidence>
<evidence type="ECO:0000256" key="2">
    <source>
        <dbReference type="ARBA" id="ARBA00010450"/>
    </source>
</evidence>
<evidence type="ECO:0000256" key="9">
    <source>
        <dbReference type="ARBA" id="ARBA00023172"/>
    </source>
</evidence>
<comment type="similarity">
    <text evidence="2 11">Belongs to the 'phage' integrase family. XerD subfamily.</text>
</comment>
<dbReference type="SUPFAM" id="SSF47823">
    <property type="entry name" value="lambda integrase-like, N-terminal domain"/>
    <property type="match status" value="1"/>
</dbReference>
<feature type="active site" evidence="11">
    <location>
        <position position="287"/>
    </location>
</feature>
<dbReference type="InterPro" id="IPR050090">
    <property type="entry name" value="Tyrosine_recombinase_XerCD"/>
</dbReference>
<dbReference type="InterPro" id="IPR010998">
    <property type="entry name" value="Integrase_recombinase_N"/>
</dbReference>
<evidence type="ECO:0000256" key="11">
    <source>
        <dbReference type="HAMAP-Rule" id="MF_01807"/>
    </source>
</evidence>
<dbReference type="EMBL" id="QNRE01000021">
    <property type="protein sequence ID" value="RBO82929.1"/>
    <property type="molecule type" value="Genomic_DNA"/>
</dbReference>
<name>A0A366D099_9NOCA</name>
<feature type="active site" description="O-(3'-phospho-DNA)-tyrosine intermediate" evidence="11">
    <location>
        <position position="296"/>
    </location>
</feature>
<gene>
    <name evidence="11" type="primary">xerD</name>
    <name evidence="14" type="ORF">DFR74_12119</name>
</gene>
<keyword evidence="4 11" id="KW-0963">Cytoplasm</keyword>
<dbReference type="InterPro" id="IPR011010">
    <property type="entry name" value="DNA_brk_join_enz"/>
</dbReference>
<dbReference type="AlphaFoldDB" id="A0A366D099"/>
<comment type="caution">
    <text evidence="14">The sequence shown here is derived from an EMBL/GenBank/DDBJ whole genome shotgun (WGS) entry which is preliminary data.</text>
</comment>
<dbReference type="GO" id="GO:0005737">
    <property type="term" value="C:cytoplasm"/>
    <property type="evidence" value="ECO:0007669"/>
    <property type="project" value="UniProtKB-SubCell"/>
</dbReference>
<feature type="active site" evidence="11">
    <location>
        <position position="188"/>
    </location>
</feature>
<organism evidence="14 15">
    <name type="scientific">Nocardia puris</name>
    <dbReference type="NCBI Taxonomy" id="208602"/>
    <lineage>
        <taxon>Bacteria</taxon>
        <taxon>Bacillati</taxon>
        <taxon>Actinomycetota</taxon>
        <taxon>Actinomycetes</taxon>
        <taxon>Mycobacteriales</taxon>
        <taxon>Nocardiaceae</taxon>
        <taxon>Nocardia</taxon>
    </lineage>
</organism>
<sequence>MLAREIDAYLDHLAVERGAARNTLGAYRRDLHRYRDFLTGRGVAGLDGVRETDVAEFMVALRAGGPDHPPLAASSVARALIAVRGLHRFAAAEGITATDVAHAVKPPAPGRRLPKALPYDQVLRVLEAAGGGPVADDATAATDGGPRGLRDRALLELLYSTGARISEVVGLDVDDIDAEDRAVVLRGKGGKQRMVPIGRPAMAAVDAYLVRGRPVLAASGKATGGALFLNNRGGRLSRQSAWQVLQDAAERAGITAAVSPHTLRHSFATHLLDGGADVRVVQELLGHASVTTTQIYTLVTVNTLREVWATAHPRAH</sequence>
<dbReference type="HAMAP" id="MF_01808">
    <property type="entry name" value="Recomb_XerC_XerD"/>
    <property type="match status" value="1"/>
</dbReference>
<accession>A0A366D099</accession>
<feature type="domain" description="Tyr recombinase" evidence="12">
    <location>
        <begin position="112"/>
        <end position="309"/>
    </location>
</feature>
<evidence type="ECO:0000256" key="10">
    <source>
        <dbReference type="ARBA" id="ARBA00023306"/>
    </source>
</evidence>
<dbReference type="InterPro" id="IPR013762">
    <property type="entry name" value="Integrase-like_cat_sf"/>
</dbReference>
<keyword evidence="15" id="KW-1185">Reference proteome</keyword>
<dbReference type="Pfam" id="PF00589">
    <property type="entry name" value="Phage_integrase"/>
    <property type="match status" value="1"/>
</dbReference>
<dbReference type="NCBIfam" id="NF001399">
    <property type="entry name" value="PRK00283.1"/>
    <property type="match status" value="1"/>
</dbReference>
<dbReference type="Gene3D" id="1.10.150.130">
    <property type="match status" value="1"/>
</dbReference>
<keyword evidence="7 11" id="KW-0229">DNA integration</keyword>
<comment type="subunit">
    <text evidence="11">Forms a cyclic heterotetrameric complex composed of two molecules of XerC and two molecules of XerD.</text>
</comment>
<keyword evidence="5 11" id="KW-0132">Cell division</keyword>
<proteinExistence type="inferred from homology"/>
<evidence type="ECO:0000256" key="6">
    <source>
        <dbReference type="ARBA" id="ARBA00022829"/>
    </source>
</evidence>
<evidence type="ECO:0000256" key="1">
    <source>
        <dbReference type="ARBA" id="ARBA00004496"/>
    </source>
</evidence>
<dbReference type="GO" id="GO:0003677">
    <property type="term" value="F:DNA binding"/>
    <property type="evidence" value="ECO:0007669"/>
    <property type="project" value="UniProtKB-UniRule"/>
</dbReference>
<evidence type="ECO:0000256" key="4">
    <source>
        <dbReference type="ARBA" id="ARBA00022490"/>
    </source>
</evidence>
<dbReference type="PANTHER" id="PTHR30349:SF81">
    <property type="entry name" value="TYROSINE RECOMBINASE XERC"/>
    <property type="match status" value="1"/>
</dbReference>
<evidence type="ECO:0000256" key="5">
    <source>
        <dbReference type="ARBA" id="ARBA00022618"/>
    </source>
</evidence>
<dbReference type="PROSITE" id="PS51898">
    <property type="entry name" value="TYR_RECOMBINASE"/>
    <property type="match status" value="1"/>
</dbReference>
<dbReference type="PANTHER" id="PTHR30349">
    <property type="entry name" value="PHAGE INTEGRASE-RELATED"/>
    <property type="match status" value="1"/>
</dbReference>
<dbReference type="RefSeq" id="WP_113975382.1">
    <property type="nucleotide sequence ID" value="NZ_QNRE01000021.1"/>
</dbReference>
<dbReference type="HAMAP" id="MF_01807">
    <property type="entry name" value="Recomb_XerD"/>
    <property type="match status" value="1"/>
</dbReference>
<dbReference type="SUPFAM" id="SSF56349">
    <property type="entry name" value="DNA breaking-rejoining enzymes"/>
    <property type="match status" value="1"/>
</dbReference>
<dbReference type="Gene3D" id="1.10.443.10">
    <property type="entry name" value="Intergrase catalytic core"/>
    <property type="match status" value="1"/>
</dbReference>
<dbReference type="Pfam" id="PF02899">
    <property type="entry name" value="Phage_int_SAM_1"/>
    <property type="match status" value="1"/>
</dbReference>
<protein>
    <recommendedName>
        <fullName evidence="3 11">Tyrosine recombinase XerD</fullName>
    </recommendedName>
</protein>
<feature type="active site" evidence="11">
    <location>
        <position position="164"/>
    </location>
</feature>
<dbReference type="PROSITE" id="PS51900">
    <property type="entry name" value="CB"/>
    <property type="match status" value="1"/>
</dbReference>
<evidence type="ECO:0000256" key="3">
    <source>
        <dbReference type="ARBA" id="ARBA00015810"/>
    </source>
</evidence>